<keyword evidence="2" id="KW-1185">Reference proteome</keyword>
<gene>
    <name evidence="1" type="ORF">SeMB42_g00985</name>
</gene>
<dbReference type="VEuPathDB" id="FungiDB:SeMB42_g00985"/>
<evidence type="ECO:0000313" key="2">
    <source>
        <dbReference type="Proteomes" id="UP000317494"/>
    </source>
</evidence>
<comment type="caution">
    <text evidence="1">The sequence shown here is derived from an EMBL/GenBank/DDBJ whole genome shotgun (WGS) entry which is preliminary data.</text>
</comment>
<evidence type="ECO:0000313" key="1">
    <source>
        <dbReference type="EMBL" id="TPX53116.1"/>
    </source>
</evidence>
<dbReference type="Proteomes" id="UP000317494">
    <property type="component" value="Unassembled WGS sequence"/>
</dbReference>
<proteinExistence type="predicted"/>
<dbReference type="AlphaFoldDB" id="A0A507DNM4"/>
<sequence>MRTLRRDELKVVKQQLIMLPFGLVTQHFVCNDVLCYRTLILLLFSKFKECIFGHVIATFQSEGYQFAMMPPLPPEAMMKQSQFSTTRNRVNGASQKLEELIHAQTVQFMLGASNHSSRYNNMGAKEQENTP</sequence>
<organism evidence="1 2">
    <name type="scientific">Synchytrium endobioticum</name>
    <dbReference type="NCBI Taxonomy" id="286115"/>
    <lineage>
        <taxon>Eukaryota</taxon>
        <taxon>Fungi</taxon>
        <taxon>Fungi incertae sedis</taxon>
        <taxon>Chytridiomycota</taxon>
        <taxon>Chytridiomycota incertae sedis</taxon>
        <taxon>Chytridiomycetes</taxon>
        <taxon>Synchytriales</taxon>
        <taxon>Synchytriaceae</taxon>
        <taxon>Synchytrium</taxon>
    </lineage>
</organism>
<dbReference type="EMBL" id="QEAN01000022">
    <property type="protein sequence ID" value="TPX53116.1"/>
    <property type="molecule type" value="Genomic_DNA"/>
</dbReference>
<name>A0A507DNM4_9FUNG</name>
<accession>A0A507DNM4</accession>
<reference evidence="1 2" key="1">
    <citation type="journal article" date="2019" name="Sci. Rep.">
        <title>Comparative genomics of chytrid fungi reveal insights into the obligate biotrophic and pathogenic lifestyle of Synchytrium endobioticum.</title>
        <authorList>
            <person name="van de Vossenberg B.T.L.H."/>
            <person name="Warris S."/>
            <person name="Nguyen H.D.T."/>
            <person name="van Gent-Pelzer M.P.E."/>
            <person name="Joly D.L."/>
            <person name="van de Geest H.C."/>
            <person name="Bonants P.J.M."/>
            <person name="Smith D.S."/>
            <person name="Levesque C.A."/>
            <person name="van der Lee T.A.J."/>
        </authorList>
    </citation>
    <scope>NUCLEOTIDE SEQUENCE [LARGE SCALE GENOMIC DNA]</scope>
    <source>
        <strain evidence="1 2">MB42</strain>
    </source>
</reference>
<protein>
    <submittedName>
        <fullName evidence="1">Uncharacterized protein</fullName>
    </submittedName>
</protein>